<dbReference type="PANTHER" id="PTHR34203:SF15">
    <property type="entry name" value="SLL1173 PROTEIN"/>
    <property type="match status" value="1"/>
</dbReference>
<dbReference type="Pfam" id="PF05050">
    <property type="entry name" value="Methyltransf_21"/>
    <property type="match status" value="1"/>
</dbReference>
<dbReference type="EMBL" id="UOED01000093">
    <property type="protein sequence ID" value="VAV94658.1"/>
    <property type="molecule type" value="Genomic_DNA"/>
</dbReference>
<dbReference type="InterPro" id="IPR006342">
    <property type="entry name" value="FkbM_mtfrase"/>
</dbReference>
<accession>A0A3B0S2N0</accession>
<dbReference type="InterPro" id="IPR029063">
    <property type="entry name" value="SAM-dependent_MTases_sf"/>
</dbReference>
<name>A0A3B0S2N0_9ZZZZ</name>
<dbReference type="InterPro" id="IPR052514">
    <property type="entry name" value="SAM-dependent_MTase"/>
</dbReference>
<reference evidence="2" key="1">
    <citation type="submission" date="2018-06" db="EMBL/GenBank/DDBJ databases">
        <authorList>
            <person name="Zhirakovskaya E."/>
        </authorList>
    </citation>
    <scope>NUCLEOTIDE SEQUENCE</scope>
</reference>
<organism evidence="2">
    <name type="scientific">hydrothermal vent metagenome</name>
    <dbReference type="NCBI Taxonomy" id="652676"/>
    <lineage>
        <taxon>unclassified sequences</taxon>
        <taxon>metagenomes</taxon>
        <taxon>ecological metagenomes</taxon>
    </lineage>
</organism>
<proteinExistence type="predicted"/>
<evidence type="ECO:0000313" key="2">
    <source>
        <dbReference type="EMBL" id="VAV94658.1"/>
    </source>
</evidence>
<sequence length="252" mass="29130">MLIKILYKFFPRILFSIRKLIHVNEESEMKLLYFLCQGNKTSLDVGAKFGMYTHRLNNHSNKVIAFEPIKELSGALSKIFGRENVDIMPLALSDNAGSVSMRTPIYKSGNPCYGRSSIEIENHLEFEKTDGWEEFTVETTRLDDLTIKDIGFIKIDVEGHEQAVLAGAVLTIQKYRPAMLIEANNSHLPQAIEKLFNWAEKNDYLVFFMFDEKIMSIEKYNIEYHHHQKGLENFILLHANDELRIKKLKLAS</sequence>
<dbReference type="AlphaFoldDB" id="A0A3B0S2N0"/>
<dbReference type="SUPFAM" id="SSF53335">
    <property type="entry name" value="S-adenosyl-L-methionine-dependent methyltransferases"/>
    <property type="match status" value="1"/>
</dbReference>
<feature type="domain" description="Methyltransferase FkbM" evidence="1">
    <location>
        <begin position="44"/>
        <end position="204"/>
    </location>
</feature>
<dbReference type="Gene3D" id="3.40.50.150">
    <property type="entry name" value="Vaccinia Virus protein VP39"/>
    <property type="match status" value="1"/>
</dbReference>
<dbReference type="NCBIfam" id="TIGR01444">
    <property type="entry name" value="fkbM_fam"/>
    <property type="match status" value="1"/>
</dbReference>
<protein>
    <recommendedName>
        <fullName evidence="1">Methyltransferase FkbM domain-containing protein</fullName>
    </recommendedName>
</protein>
<dbReference type="PANTHER" id="PTHR34203">
    <property type="entry name" value="METHYLTRANSFERASE, FKBM FAMILY PROTEIN"/>
    <property type="match status" value="1"/>
</dbReference>
<gene>
    <name evidence="2" type="ORF">MNBD_ALPHA02-1752</name>
</gene>
<evidence type="ECO:0000259" key="1">
    <source>
        <dbReference type="Pfam" id="PF05050"/>
    </source>
</evidence>